<organism evidence="1">
    <name type="scientific">mine drainage metagenome</name>
    <dbReference type="NCBI Taxonomy" id="410659"/>
    <lineage>
        <taxon>unclassified sequences</taxon>
        <taxon>metagenomes</taxon>
        <taxon>ecological metagenomes</taxon>
    </lineage>
</organism>
<gene>
    <name evidence="1" type="ORF">B1A_19224</name>
</gene>
<comment type="caution">
    <text evidence="1">The sequence shown here is derived from an EMBL/GenBank/DDBJ whole genome shotgun (WGS) entry which is preliminary data.</text>
</comment>
<accession>T0YI81</accession>
<reference evidence="1" key="1">
    <citation type="submission" date="2013-08" db="EMBL/GenBank/DDBJ databases">
        <authorList>
            <person name="Mendez C."/>
            <person name="Richter M."/>
            <person name="Ferrer M."/>
            <person name="Sanchez J."/>
        </authorList>
    </citation>
    <scope>NUCLEOTIDE SEQUENCE</scope>
</reference>
<dbReference type="EMBL" id="AUZX01014184">
    <property type="protein sequence ID" value="EQD32838.1"/>
    <property type="molecule type" value="Genomic_DNA"/>
</dbReference>
<dbReference type="AlphaFoldDB" id="T0YI81"/>
<reference evidence="1" key="2">
    <citation type="journal article" date="2014" name="ISME J.">
        <title>Microbial stratification in low pH oxic and suboxic macroscopic growths along an acid mine drainage.</title>
        <authorList>
            <person name="Mendez-Garcia C."/>
            <person name="Mesa V."/>
            <person name="Sprenger R.R."/>
            <person name="Richter M."/>
            <person name="Diez M.S."/>
            <person name="Solano J."/>
            <person name="Bargiela R."/>
            <person name="Golyshina O.V."/>
            <person name="Manteca A."/>
            <person name="Ramos J.L."/>
            <person name="Gallego J.R."/>
            <person name="Llorente I."/>
            <person name="Martins Dos Santos V.A."/>
            <person name="Jensen O.N."/>
            <person name="Pelaez A.I."/>
            <person name="Sanchez J."/>
            <person name="Ferrer M."/>
        </authorList>
    </citation>
    <scope>NUCLEOTIDE SEQUENCE</scope>
</reference>
<protein>
    <submittedName>
        <fullName evidence="1">MgtE intracellular region</fullName>
    </submittedName>
</protein>
<proteinExistence type="predicted"/>
<feature type="non-terminal residue" evidence="1">
    <location>
        <position position="178"/>
    </location>
</feature>
<sequence>MPLSGLLGITVRNQSGGDIGVLVDIVARWSPEIDYPPITGLIVRVGRQRTFVDIDKVEIFETKSIALRSSKVDLRDFSKRNNEVLLMEEILDHQLVDVEGIQVIRASELYLANALGKLRLVGVEVGVNALFRRMAPQRIRARANPIRVIDWSDVAAFDETSGEMKLRAARANGGIKRL</sequence>
<name>T0YI81_9ZZZZ</name>
<evidence type="ECO:0000313" key="1">
    <source>
        <dbReference type="EMBL" id="EQD32838.1"/>
    </source>
</evidence>